<dbReference type="EMBL" id="BSXU01001112">
    <property type="protein sequence ID" value="GMG23943.1"/>
    <property type="molecule type" value="Genomic_DNA"/>
</dbReference>
<feature type="transmembrane region" description="Helical" evidence="1">
    <location>
        <begin position="120"/>
        <end position="143"/>
    </location>
</feature>
<dbReference type="AlphaFoldDB" id="A0A9W6YR76"/>
<comment type="caution">
    <text evidence="2">The sequence shown here is derived from an EMBL/GenBank/DDBJ whole genome shotgun (WGS) entry which is preliminary data.</text>
</comment>
<organism evidence="2 3">
    <name type="scientific">Ambrosiozyma monospora</name>
    <name type="common">Yeast</name>
    <name type="synonym">Endomycopsis monosporus</name>
    <dbReference type="NCBI Taxonomy" id="43982"/>
    <lineage>
        <taxon>Eukaryota</taxon>
        <taxon>Fungi</taxon>
        <taxon>Dikarya</taxon>
        <taxon>Ascomycota</taxon>
        <taxon>Saccharomycotina</taxon>
        <taxon>Pichiomycetes</taxon>
        <taxon>Pichiales</taxon>
        <taxon>Pichiaceae</taxon>
        <taxon>Ambrosiozyma</taxon>
    </lineage>
</organism>
<feature type="transmembrane region" description="Helical" evidence="1">
    <location>
        <begin position="75"/>
        <end position="100"/>
    </location>
</feature>
<evidence type="ECO:0000313" key="2">
    <source>
        <dbReference type="EMBL" id="GMG23943.1"/>
    </source>
</evidence>
<dbReference type="Proteomes" id="UP001165063">
    <property type="component" value="Unassembled WGS sequence"/>
</dbReference>
<feature type="transmembrane region" description="Helical" evidence="1">
    <location>
        <begin position="231"/>
        <end position="254"/>
    </location>
</feature>
<evidence type="ECO:0000313" key="3">
    <source>
        <dbReference type="Proteomes" id="UP001165063"/>
    </source>
</evidence>
<feature type="transmembrane region" description="Helical" evidence="1">
    <location>
        <begin position="313"/>
        <end position="331"/>
    </location>
</feature>
<gene>
    <name evidence="2" type="ORF">Amon01_000286700</name>
</gene>
<feature type="transmembrane region" description="Helical" evidence="1">
    <location>
        <begin position="183"/>
        <end position="201"/>
    </location>
</feature>
<keyword evidence="1" id="KW-0472">Membrane</keyword>
<feature type="transmembrane region" description="Helical" evidence="1">
    <location>
        <begin position="274"/>
        <end position="301"/>
    </location>
</feature>
<feature type="transmembrane region" description="Helical" evidence="1">
    <location>
        <begin position="155"/>
        <end position="177"/>
    </location>
</feature>
<sequence>MNSISEEADSLANTNSLELLPDIEAGGGTNTTTLSEYAKKLDDEEVDICIDLLLREVEKSKWKETEKDLPTALKIIIVITILMSLFTDVALLIVILAHSYPFSPSILSLADVPDDYLKNVPVAPGMVFVGFGFLGIDLDSLFLQCSALGNLAYGLMYSINVLYLSSLVSSILIGAGVSPRTSFFVGLFIYTYIASISYLLFFPRKWPNWRPDYKSSVLNFPNSKFHLKCPFFIVVIAICYFEIFHFVTITKWQYQKYLWIISDGTLTSNPHINVLFFAFLWSTAVLGILSATYAFSCILLKKECTVNRIKNRYFTWMFFPLLVHSMTYVLIDRSTLST</sequence>
<keyword evidence="3" id="KW-1185">Reference proteome</keyword>
<evidence type="ECO:0000256" key="1">
    <source>
        <dbReference type="SAM" id="Phobius"/>
    </source>
</evidence>
<reference evidence="2" key="1">
    <citation type="submission" date="2023-04" db="EMBL/GenBank/DDBJ databases">
        <title>Ambrosiozyma monospora NBRC 1965.</title>
        <authorList>
            <person name="Ichikawa N."/>
            <person name="Sato H."/>
            <person name="Tonouchi N."/>
        </authorList>
    </citation>
    <scope>NUCLEOTIDE SEQUENCE</scope>
    <source>
        <strain evidence="2">NBRC 1965</strain>
    </source>
</reference>
<accession>A0A9W6YR76</accession>
<proteinExistence type="predicted"/>
<protein>
    <submittedName>
        <fullName evidence="2">Unnamed protein product</fullName>
    </submittedName>
</protein>
<keyword evidence="1" id="KW-1133">Transmembrane helix</keyword>
<name>A0A9W6YR76_AMBMO</name>
<keyword evidence="1" id="KW-0812">Transmembrane</keyword>